<dbReference type="InterPro" id="IPR036026">
    <property type="entry name" value="Seven-hairpin_glycosidases"/>
</dbReference>
<evidence type="ECO:0000256" key="10">
    <source>
        <dbReference type="SAM" id="SignalP"/>
    </source>
</evidence>
<reference evidence="11" key="1">
    <citation type="journal article" date="2016" name="BMC Genomics">
        <title>Genome sequence and comparative analysis of clavicipitaceous insect-pathogenic fungus Aschersonia badia with Metarhizium spp.</title>
        <authorList>
            <person name="Agrawal Y."/>
            <person name="Narwani T."/>
            <person name="Subramanian S."/>
        </authorList>
    </citation>
    <scope>NUCLEOTIDE SEQUENCE</scope>
    <source>
        <strain evidence="11">MTCC 10142</strain>
    </source>
</reference>
<dbReference type="GO" id="GO:0005783">
    <property type="term" value="C:endoplasmic reticulum"/>
    <property type="evidence" value="ECO:0007669"/>
    <property type="project" value="TreeGrafter"/>
</dbReference>
<feature type="compositionally biased region" description="Low complexity" evidence="9">
    <location>
        <begin position="446"/>
        <end position="465"/>
    </location>
</feature>
<dbReference type="GO" id="GO:0004571">
    <property type="term" value="F:mannosyl-oligosaccharide 1,2-alpha-mannosidase activity"/>
    <property type="evidence" value="ECO:0007669"/>
    <property type="project" value="InterPro"/>
</dbReference>
<dbReference type="GO" id="GO:0036503">
    <property type="term" value="P:ERAD pathway"/>
    <property type="evidence" value="ECO:0007669"/>
    <property type="project" value="UniProtKB-ARBA"/>
</dbReference>
<dbReference type="GO" id="GO:0005509">
    <property type="term" value="F:calcium ion binding"/>
    <property type="evidence" value="ECO:0007669"/>
    <property type="project" value="InterPro"/>
</dbReference>
<comment type="similarity">
    <text evidence="3 8">Belongs to the glycosyl hydrolase 47 family.</text>
</comment>
<dbReference type="InterPro" id="IPR050749">
    <property type="entry name" value="Glycosyl_Hydrolase_47"/>
</dbReference>
<feature type="binding site" evidence="6">
    <location>
        <position position="814"/>
    </location>
    <ligand>
        <name>Ca(2+)</name>
        <dbReference type="ChEBI" id="CHEBI:29108"/>
    </ligand>
</feature>
<evidence type="ECO:0000256" key="4">
    <source>
        <dbReference type="ARBA" id="ARBA00022801"/>
    </source>
</evidence>
<dbReference type="Gene3D" id="1.50.10.10">
    <property type="match status" value="2"/>
</dbReference>
<comment type="cofactor">
    <cofactor evidence="1 6">
        <name>Ca(2+)</name>
        <dbReference type="ChEBI" id="CHEBI:29108"/>
    </cofactor>
</comment>
<dbReference type="AlphaFoldDB" id="A0A173GMZ6"/>
<dbReference type="Pfam" id="PF01532">
    <property type="entry name" value="Glyco_hydro_47"/>
    <property type="match status" value="1"/>
</dbReference>
<feature type="disulfide bond" evidence="7">
    <location>
        <begin position="575"/>
        <end position="604"/>
    </location>
</feature>
<evidence type="ECO:0000256" key="3">
    <source>
        <dbReference type="ARBA" id="ARBA00007658"/>
    </source>
</evidence>
<evidence type="ECO:0000256" key="9">
    <source>
        <dbReference type="SAM" id="MobiDB-lite"/>
    </source>
</evidence>
<sequence length="823" mass="90718">MPRFRHKWLALVAVLVFFWLYHGFQNFEDAQQPSFAAARQKQSPLTGQDKTTTTPDQVSGKSNNEKKAGAEKPLIEVHPHGQDGGKQTTSVDTASKSVPTVSPSQDLNTTRQGTQGLKEPNSGIPLEPTGSKEAQGLPLAPAKVHWTKPRERYPLPKESIITLPTGTPKKMPRIQHHFSAESEAAKQKRLQRQAIVKDEIRRSWAGYSAHAWMHDELLPLSNGSGDAFCGWAATLVDSLDTLWIAGLKDEFDVAAKAAKGIDFTYSDSSSIPVFEVTIRYLGGLLGAYDISGGPSGHYKFLLDKATELAEILMGIFDTPNRMPVMYYRWKPEEASRRHRAEGAGIAELASLSMEFTRLAQLTGQPRYYDAIDRITNGLIAMQKRGTLIPGLFPENLDLSACSATATGQTVESPRLQRRQSVVEGQHESGVALAANGLTAEGSRGPSASNTSASNLSASNTSTSKSKGLPGVNGNDAASDCGPDIIFPARGAQRFHLGGAQDSAYEYFGKEYLLLGGKETKYQKLYEDTVDAANKNLMFRPMIAGDWDIIFPAVVKKDASSGATKDVEYEVSHLTCFVGGMYALGGKLFGREKDLSYAEKLTNGCVWAYQSTGSGLMPDSGNVLPCPTFAQCEFNETLWGQAIDPLHADRDKQVLDWDKSEAERMQTKTDGSEDTHGQLSVKHGEDHIHSTRAEKPLTHKEFVQKQVENGMPRGFSRIKDERYQLRPEAIESVWYMHRITGDPSWLDKGWAMYEAMMRSVRTPAAAGTVASVLAKDGTRLLDNMQSFWIAETLKYYYLLFSEPNVLSLDEWVLNTEAHPFKLES</sequence>
<proteinExistence type="inferred from homology"/>
<dbReference type="PRINTS" id="PR00747">
    <property type="entry name" value="GLYHDRLASE47"/>
</dbReference>
<keyword evidence="10" id="KW-0732">Signal</keyword>
<dbReference type="InterPro" id="IPR001382">
    <property type="entry name" value="Glyco_hydro_47"/>
</dbReference>
<feature type="compositionally biased region" description="Polar residues" evidence="9">
    <location>
        <begin position="35"/>
        <end position="62"/>
    </location>
</feature>
<feature type="non-terminal residue" evidence="11">
    <location>
        <position position="823"/>
    </location>
</feature>
<evidence type="ECO:0000256" key="2">
    <source>
        <dbReference type="ARBA" id="ARBA00004922"/>
    </source>
</evidence>
<keyword evidence="5 7" id="KW-1015">Disulfide bond</keyword>
<accession>A0A173GMZ6</accession>
<dbReference type="SUPFAM" id="SSF48225">
    <property type="entry name" value="Seven-hairpin glycosidases"/>
    <property type="match status" value="1"/>
</dbReference>
<feature type="region of interest" description="Disordered" evidence="9">
    <location>
        <begin position="661"/>
        <end position="691"/>
    </location>
</feature>
<feature type="region of interest" description="Disordered" evidence="9">
    <location>
        <begin position="438"/>
        <end position="473"/>
    </location>
</feature>
<feature type="compositionally biased region" description="Polar residues" evidence="9">
    <location>
        <begin position="85"/>
        <end position="115"/>
    </location>
</feature>
<feature type="signal peptide" evidence="10">
    <location>
        <begin position="1"/>
        <end position="23"/>
    </location>
</feature>
<keyword evidence="6" id="KW-0479">Metal-binding</keyword>
<name>A0A173GMZ6_9HYPO</name>
<dbReference type="GO" id="GO:0005975">
    <property type="term" value="P:carbohydrate metabolic process"/>
    <property type="evidence" value="ECO:0007669"/>
    <property type="project" value="InterPro"/>
</dbReference>
<keyword evidence="8" id="KW-0326">Glycosidase</keyword>
<organism evidence="11">
    <name type="scientific">Hypocrella siamensis</name>
    <dbReference type="NCBI Taxonomy" id="696354"/>
    <lineage>
        <taxon>Eukaryota</taxon>
        <taxon>Fungi</taxon>
        <taxon>Dikarya</taxon>
        <taxon>Ascomycota</taxon>
        <taxon>Pezizomycotina</taxon>
        <taxon>Sordariomycetes</taxon>
        <taxon>Hypocreomycetidae</taxon>
        <taxon>Hypocreales</taxon>
        <taxon>Clavicipitaceae</taxon>
        <taxon>Hypocrella</taxon>
    </lineage>
</organism>
<dbReference type="InterPro" id="IPR012341">
    <property type="entry name" value="6hp_glycosidase-like_sf"/>
</dbReference>
<dbReference type="PANTHER" id="PTHR11742">
    <property type="entry name" value="MANNOSYL-OLIGOSACCHARIDE ALPHA-1,2-MANNOSIDASE-RELATED"/>
    <property type="match status" value="1"/>
</dbReference>
<keyword evidence="6" id="KW-0106">Calcium</keyword>
<feature type="compositionally biased region" description="Basic and acidic residues" evidence="9">
    <location>
        <begin position="63"/>
        <end position="83"/>
    </location>
</feature>
<feature type="region of interest" description="Disordered" evidence="9">
    <location>
        <begin position="35"/>
        <end position="145"/>
    </location>
</feature>
<dbReference type="UniPathway" id="UPA00378"/>
<evidence type="ECO:0000256" key="5">
    <source>
        <dbReference type="ARBA" id="ARBA00023157"/>
    </source>
</evidence>
<evidence type="ECO:0000256" key="1">
    <source>
        <dbReference type="ARBA" id="ARBA00001913"/>
    </source>
</evidence>
<evidence type="ECO:0000313" key="11">
    <source>
        <dbReference type="EMBL" id="ANH56411.1"/>
    </source>
</evidence>
<dbReference type="EC" id="3.2.1.-" evidence="8"/>
<dbReference type="GO" id="GO:0016020">
    <property type="term" value="C:membrane"/>
    <property type="evidence" value="ECO:0007669"/>
    <property type="project" value="InterPro"/>
</dbReference>
<dbReference type="PANTHER" id="PTHR11742:SF103">
    <property type="entry name" value="ENDOPLASMIC RETICULUM MANNOSIDASE MNL2-RELATED"/>
    <property type="match status" value="1"/>
</dbReference>
<keyword evidence="4 8" id="KW-0378">Hydrolase</keyword>
<comment type="pathway">
    <text evidence="2">Protein modification; protein glycosylation.</text>
</comment>
<dbReference type="EMBL" id="KU202501">
    <property type="protein sequence ID" value="ANH56411.1"/>
    <property type="molecule type" value="Genomic_DNA"/>
</dbReference>
<feature type="region of interest" description="Disordered" evidence="9">
    <location>
        <begin position="405"/>
        <end position="425"/>
    </location>
</feature>
<evidence type="ECO:0000256" key="7">
    <source>
        <dbReference type="PIRSR" id="PIRSR601382-3"/>
    </source>
</evidence>
<evidence type="ECO:0000256" key="6">
    <source>
        <dbReference type="PIRSR" id="PIRSR601382-2"/>
    </source>
</evidence>
<protein>
    <recommendedName>
        <fullName evidence="8">alpha-1,2-Mannosidase</fullName>
        <ecNumber evidence="8">3.2.1.-</ecNumber>
    </recommendedName>
</protein>
<evidence type="ECO:0000256" key="8">
    <source>
        <dbReference type="RuleBase" id="RU361193"/>
    </source>
</evidence>
<feature type="chain" id="PRO_5008006489" description="alpha-1,2-Mannosidase" evidence="10">
    <location>
        <begin position="24"/>
        <end position="823"/>
    </location>
</feature>